<evidence type="ECO:0000313" key="2">
    <source>
        <dbReference type="EMBL" id="MCU7693842.1"/>
    </source>
</evidence>
<keyword evidence="1" id="KW-0812">Transmembrane</keyword>
<gene>
    <name evidence="2" type="ORF">OD355_04845</name>
</gene>
<keyword evidence="3" id="KW-1185">Reference proteome</keyword>
<dbReference type="Proteomes" id="UP001209317">
    <property type="component" value="Unassembled WGS sequence"/>
</dbReference>
<dbReference type="AlphaFoldDB" id="A0AAE3IQA3"/>
<protein>
    <submittedName>
        <fullName evidence="2">Uncharacterized protein</fullName>
    </submittedName>
</protein>
<dbReference type="EMBL" id="JAOTPL010000004">
    <property type="protein sequence ID" value="MCU7693842.1"/>
    <property type="molecule type" value="Genomic_DNA"/>
</dbReference>
<comment type="caution">
    <text evidence="2">The sequence shown here is derived from an EMBL/GenBank/DDBJ whole genome shotgun (WGS) entry which is preliminary data.</text>
</comment>
<feature type="transmembrane region" description="Helical" evidence="1">
    <location>
        <begin position="18"/>
        <end position="39"/>
    </location>
</feature>
<keyword evidence="1" id="KW-0472">Membrane</keyword>
<evidence type="ECO:0000256" key="1">
    <source>
        <dbReference type="SAM" id="Phobius"/>
    </source>
</evidence>
<reference evidence="2" key="1">
    <citation type="submission" date="2022-10" db="EMBL/GenBank/DDBJ databases">
        <authorList>
            <person name="Kim H.S."/>
            <person name="Kim J.-S."/>
            <person name="Suh M.K."/>
            <person name="Eom M.K."/>
            <person name="Lee J.-S."/>
        </authorList>
    </citation>
    <scope>NUCLEOTIDE SEQUENCE</scope>
    <source>
        <strain evidence="2">LIP-5</strain>
    </source>
</reference>
<proteinExistence type="predicted"/>
<organism evidence="2 3">
    <name type="scientific">Haoranjiania flava</name>
    <dbReference type="NCBI Taxonomy" id="1856322"/>
    <lineage>
        <taxon>Bacteria</taxon>
        <taxon>Pseudomonadati</taxon>
        <taxon>Bacteroidota</taxon>
        <taxon>Chitinophagia</taxon>
        <taxon>Chitinophagales</taxon>
        <taxon>Chitinophagaceae</taxon>
        <taxon>Haoranjiania</taxon>
    </lineage>
</organism>
<evidence type="ECO:0000313" key="3">
    <source>
        <dbReference type="Proteomes" id="UP001209317"/>
    </source>
</evidence>
<dbReference type="RefSeq" id="WP_263037328.1">
    <property type="nucleotide sequence ID" value="NZ_JAOTPL010000004.1"/>
</dbReference>
<feature type="transmembrane region" description="Helical" evidence="1">
    <location>
        <begin position="90"/>
        <end position="111"/>
    </location>
</feature>
<name>A0AAE3IQA3_9BACT</name>
<keyword evidence="1" id="KW-1133">Transmembrane helix</keyword>
<accession>A0AAE3IQA3</accession>
<sequence>MSKEFDFVITLKSYDDKIIRLISQLLIFISVSSFAYFAIQFFSNPATRKHGIILFSLIAIILSSWVYVAAYKYKPSFRLAFFTAGLTFLFYFPVPVLKYVLAILYIVIGLLEKSVKFNKEICVDKEGILINAIPDKFYPWQKMNNVIIRGQMITLDFKNNRIFQKEIEGDVSPETAAEFNAYCRELIQQNIDA</sequence>
<feature type="transmembrane region" description="Helical" evidence="1">
    <location>
        <begin position="51"/>
        <end position="70"/>
    </location>
</feature>